<reference evidence="1" key="1">
    <citation type="submission" date="2020-05" db="EMBL/GenBank/DDBJ databases">
        <authorList>
            <person name="Chiriac C."/>
            <person name="Salcher M."/>
            <person name="Ghai R."/>
            <person name="Kavagutti S V."/>
        </authorList>
    </citation>
    <scope>NUCLEOTIDE SEQUENCE</scope>
</reference>
<proteinExistence type="predicted"/>
<name>A0A6J6ML18_9ZZZZ</name>
<dbReference type="AlphaFoldDB" id="A0A6J6ML18"/>
<accession>A0A6J6ML18</accession>
<evidence type="ECO:0000313" key="1">
    <source>
        <dbReference type="EMBL" id="CAB4673405.1"/>
    </source>
</evidence>
<gene>
    <name evidence="1" type="ORF">UFOPK2282_01204</name>
</gene>
<organism evidence="1">
    <name type="scientific">freshwater metagenome</name>
    <dbReference type="NCBI Taxonomy" id="449393"/>
    <lineage>
        <taxon>unclassified sequences</taxon>
        <taxon>metagenomes</taxon>
        <taxon>ecological metagenomes</taxon>
    </lineage>
</organism>
<sequence length="66" mass="7272">MCLWVVNDVLGVIAWPGNVVALVASLINQWVTNCVDCWNEFTVLTNDVEGTLAHAGHDAHAGYYVW</sequence>
<protein>
    <submittedName>
        <fullName evidence="1">Unannotated protein</fullName>
    </submittedName>
</protein>
<dbReference type="EMBL" id="CAEZWR010000159">
    <property type="protein sequence ID" value="CAB4673405.1"/>
    <property type="molecule type" value="Genomic_DNA"/>
</dbReference>